<dbReference type="EMBL" id="JACSQQ010000055">
    <property type="protein sequence ID" value="MBD7952442.1"/>
    <property type="molecule type" value="Genomic_DNA"/>
</dbReference>
<keyword evidence="10" id="KW-1185">Reference proteome</keyword>
<evidence type="ECO:0000256" key="7">
    <source>
        <dbReference type="ARBA" id="ARBA00023136"/>
    </source>
</evidence>
<protein>
    <submittedName>
        <fullName evidence="9">Iron chelate uptake ABC transporter family permease subunit</fullName>
    </submittedName>
</protein>
<evidence type="ECO:0000256" key="3">
    <source>
        <dbReference type="ARBA" id="ARBA00022448"/>
    </source>
</evidence>
<feature type="transmembrane region" description="Helical" evidence="8">
    <location>
        <begin position="110"/>
        <end position="131"/>
    </location>
</feature>
<keyword evidence="5 8" id="KW-0812">Transmembrane</keyword>
<feature type="transmembrane region" description="Helical" evidence="8">
    <location>
        <begin position="168"/>
        <end position="189"/>
    </location>
</feature>
<keyword evidence="3" id="KW-0813">Transport</keyword>
<evidence type="ECO:0000313" key="10">
    <source>
        <dbReference type="Proteomes" id="UP000641803"/>
    </source>
</evidence>
<comment type="similarity">
    <text evidence="2">Belongs to the binding-protein-dependent transport system permease family. FecCD subfamily.</text>
</comment>
<feature type="transmembrane region" description="Helical" evidence="8">
    <location>
        <begin position="137"/>
        <end position="156"/>
    </location>
</feature>
<feature type="transmembrane region" description="Helical" evidence="8">
    <location>
        <begin position="298"/>
        <end position="321"/>
    </location>
</feature>
<name>A0ABR8RXB4_9CELL</name>
<feature type="transmembrane region" description="Helical" evidence="8">
    <location>
        <begin position="328"/>
        <end position="345"/>
    </location>
</feature>
<dbReference type="Pfam" id="PF01032">
    <property type="entry name" value="FecCD"/>
    <property type="match status" value="1"/>
</dbReference>
<dbReference type="SUPFAM" id="SSF81345">
    <property type="entry name" value="ABC transporter involved in vitamin B12 uptake, BtuC"/>
    <property type="match status" value="1"/>
</dbReference>
<dbReference type="PANTHER" id="PTHR30472:SF1">
    <property type="entry name" value="FE(3+) DICITRATE TRANSPORT SYSTEM PERMEASE PROTEIN FECC-RELATED"/>
    <property type="match status" value="1"/>
</dbReference>
<dbReference type="RefSeq" id="WP_191798246.1">
    <property type="nucleotide sequence ID" value="NZ_JACSQQ010000055.1"/>
</dbReference>
<evidence type="ECO:0000256" key="4">
    <source>
        <dbReference type="ARBA" id="ARBA00022475"/>
    </source>
</evidence>
<dbReference type="InterPro" id="IPR037294">
    <property type="entry name" value="ABC_BtuC-like"/>
</dbReference>
<keyword evidence="4" id="KW-1003">Cell membrane</keyword>
<evidence type="ECO:0000256" key="8">
    <source>
        <dbReference type="SAM" id="Phobius"/>
    </source>
</evidence>
<reference evidence="9 10" key="1">
    <citation type="submission" date="2020-08" db="EMBL/GenBank/DDBJ databases">
        <title>A Genomic Blueprint of the Chicken Gut Microbiome.</title>
        <authorList>
            <person name="Gilroy R."/>
            <person name="Ravi A."/>
            <person name="Getino M."/>
            <person name="Pursley I."/>
            <person name="Horton D.L."/>
            <person name="Alikhan N.-F."/>
            <person name="Baker D."/>
            <person name="Gharbi K."/>
            <person name="Hall N."/>
            <person name="Watson M."/>
            <person name="Adriaenssens E.M."/>
            <person name="Foster-Nyarko E."/>
            <person name="Jarju S."/>
            <person name="Secka A."/>
            <person name="Antonio M."/>
            <person name="Oren A."/>
            <person name="Chaudhuri R."/>
            <person name="La Ragione R.M."/>
            <person name="Hildebrand F."/>
            <person name="Pallen M.J."/>
        </authorList>
    </citation>
    <scope>NUCLEOTIDE SEQUENCE [LARGE SCALE GENOMIC DNA]</scope>
    <source>
        <strain evidence="9 10">Sa4CUA1</strain>
    </source>
</reference>
<evidence type="ECO:0000256" key="2">
    <source>
        <dbReference type="ARBA" id="ARBA00007935"/>
    </source>
</evidence>
<keyword evidence="6 8" id="KW-1133">Transmembrane helix</keyword>
<keyword evidence="7 8" id="KW-0472">Membrane</keyword>
<dbReference type="InterPro" id="IPR000522">
    <property type="entry name" value="ABC_transptr_permease_BtuC"/>
</dbReference>
<evidence type="ECO:0000256" key="6">
    <source>
        <dbReference type="ARBA" id="ARBA00022989"/>
    </source>
</evidence>
<gene>
    <name evidence="9" type="ORF">H9652_18775</name>
</gene>
<dbReference type="Gene3D" id="1.10.3470.10">
    <property type="entry name" value="ABC transporter involved in vitamin B12 uptake, BtuC"/>
    <property type="match status" value="1"/>
</dbReference>
<evidence type="ECO:0000256" key="1">
    <source>
        <dbReference type="ARBA" id="ARBA00004651"/>
    </source>
</evidence>
<dbReference type="PANTHER" id="PTHR30472">
    <property type="entry name" value="FERRIC ENTEROBACTIN TRANSPORT SYSTEM PERMEASE PROTEIN"/>
    <property type="match status" value="1"/>
</dbReference>
<feature type="transmembrane region" description="Helical" evidence="8">
    <location>
        <begin position="81"/>
        <end position="98"/>
    </location>
</feature>
<feature type="transmembrane region" description="Helical" evidence="8">
    <location>
        <begin position="25"/>
        <end position="48"/>
    </location>
</feature>
<evidence type="ECO:0000256" key="5">
    <source>
        <dbReference type="ARBA" id="ARBA00022692"/>
    </source>
</evidence>
<accession>A0ABR8RXB4</accession>
<feature type="transmembrane region" description="Helical" evidence="8">
    <location>
        <begin position="256"/>
        <end position="278"/>
    </location>
</feature>
<dbReference type="Proteomes" id="UP000641803">
    <property type="component" value="Unassembled WGS sequence"/>
</dbReference>
<dbReference type="CDD" id="cd06550">
    <property type="entry name" value="TM_ABC_iron-siderophores_like"/>
    <property type="match status" value="1"/>
</dbReference>
<evidence type="ECO:0000313" key="9">
    <source>
        <dbReference type="EMBL" id="MBD7952442.1"/>
    </source>
</evidence>
<proteinExistence type="inferred from homology"/>
<comment type="subcellular location">
    <subcellularLocation>
        <location evidence="1">Cell membrane</location>
        <topology evidence="1">Multi-pass membrane protein</topology>
    </subcellularLocation>
</comment>
<organism evidence="9 10">
    <name type="scientific">Oerskovia rustica</name>
    <dbReference type="NCBI Taxonomy" id="2762237"/>
    <lineage>
        <taxon>Bacteria</taxon>
        <taxon>Bacillati</taxon>
        <taxon>Actinomycetota</taxon>
        <taxon>Actinomycetes</taxon>
        <taxon>Micrococcales</taxon>
        <taxon>Cellulomonadaceae</taxon>
        <taxon>Oerskovia</taxon>
    </lineage>
</organism>
<feature type="transmembrane region" description="Helical" evidence="8">
    <location>
        <begin position="212"/>
        <end position="235"/>
    </location>
</feature>
<comment type="caution">
    <text evidence="9">The sequence shown here is derived from an EMBL/GenBank/DDBJ whole genome shotgun (WGS) entry which is preliminary data.</text>
</comment>
<sequence length="352" mass="35484">MSTTHSTDAGTGRATSRRPARARRLVVGLVVLVVALAAVCALSLAVGANALPLSVVMDALTSYDPTNPDHLVVIEKRVPRTLVGLVAGAALGAAGTLMQGLTRNPLADPGLLGISAGASLFVVGAISFFGVSQVGGYVWFAFAGAAIAAAVVYGVASVGREGATPVKLALAGAAVTAALTSVVTAVLLVDRATLDLMRFWQVGSLAARGSTVVWQVLPFVVVGLVLALALGRSLNGLALGDDVARGLGQDVTRTRVVAGIAIVLLCGAATAAVGPVAFVGLVVPHVARYVVGLDYRWVLPYAAVAAPVLLIGCDVIGRVVARPGELQVGVVTAVVGAPLFIALVRRGKTVSL</sequence>